<feature type="transmembrane region" description="Helical" evidence="6">
    <location>
        <begin position="336"/>
        <end position="357"/>
    </location>
</feature>
<evidence type="ECO:0000256" key="4">
    <source>
        <dbReference type="ARBA" id="ARBA00022989"/>
    </source>
</evidence>
<keyword evidence="5 6" id="KW-0472">Membrane</keyword>
<dbReference type="RefSeq" id="WP_055257725.1">
    <property type="nucleotide sequence ID" value="NZ_CABIXL010000002.1"/>
</dbReference>
<feature type="transmembrane region" description="Helical" evidence="6">
    <location>
        <begin position="236"/>
        <end position="260"/>
    </location>
</feature>
<name>A0ABP2ATP6_SARVE</name>
<evidence type="ECO:0000256" key="1">
    <source>
        <dbReference type="ARBA" id="ARBA00004141"/>
    </source>
</evidence>
<evidence type="ECO:0000256" key="5">
    <source>
        <dbReference type="ARBA" id="ARBA00023136"/>
    </source>
</evidence>
<feature type="transmembrane region" description="Helical" evidence="6">
    <location>
        <begin position="157"/>
        <end position="175"/>
    </location>
</feature>
<dbReference type="Pfam" id="PF01566">
    <property type="entry name" value="Nramp"/>
    <property type="match status" value="1"/>
</dbReference>
<evidence type="ECO:0000313" key="8">
    <source>
        <dbReference type="Proteomes" id="UP000095488"/>
    </source>
</evidence>
<keyword evidence="2" id="KW-0813">Transport</keyword>
<keyword evidence="4 6" id="KW-1133">Transmembrane helix</keyword>
<feature type="transmembrane region" description="Helical" evidence="6">
    <location>
        <begin position="52"/>
        <end position="71"/>
    </location>
</feature>
<proteinExistence type="predicted"/>
<feature type="transmembrane region" description="Helical" evidence="6">
    <location>
        <begin position="290"/>
        <end position="315"/>
    </location>
</feature>
<evidence type="ECO:0000256" key="6">
    <source>
        <dbReference type="SAM" id="Phobius"/>
    </source>
</evidence>
<organism evidence="7 8">
    <name type="scientific">Sarcina ventriculi</name>
    <name type="common">Clostridium ventriculi</name>
    <dbReference type="NCBI Taxonomy" id="1267"/>
    <lineage>
        <taxon>Bacteria</taxon>
        <taxon>Bacillati</taxon>
        <taxon>Bacillota</taxon>
        <taxon>Clostridia</taxon>
        <taxon>Eubacteriales</taxon>
        <taxon>Clostridiaceae</taxon>
        <taxon>Sarcina</taxon>
    </lineage>
</organism>
<feature type="transmembrane region" description="Helical" evidence="6">
    <location>
        <begin position="120"/>
        <end position="145"/>
    </location>
</feature>
<feature type="transmembrane region" description="Helical" evidence="6">
    <location>
        <begin position="398"/>
        <end position="417"/>
    </location>
</feature>
<accession>A0ABP2ATP6</accession>
<comment type="caution">
    <text evidence="7">The sequence shown here is derived from an EMBL/GenBank/DDBJ whole genome shotgun (WGS) entry which is preliminary data.</text>
</comment>
<feature type="transmembrane region" description="Helical" evidence="6">
    <location>
        <begin position="92"/>
        <end position="114"/>
    </location>
</feature>
<keyword evidence="3 6" id="KW-0812">Transmembrane</keyword>
<feature type="transmembrane region" description="Helical" evidence="6">
    <location>
        <begin position="195"/>
        <end position="215"/>
    </location>
</feature>
<dbReference type="Proteomes" id="UP000095488">
    <property type="component" value="Unassembled WGS sequence"/>
</dbReference>
<keyword evidence="8" id="KW-1185">Reference proteome</keyword>
<reference evidence="7 8" key="1">
    <citation type="submission" date="2015-09" db="EMBL/GenBank/DDBJ databases">
        <authorList>
            <consortium name="Pathogen Informatics"/>
            <person name="Wu L."/>
            <person name="Ma J."/>
        </authorList>
    </citation>
    <scope>NUCLEOTIDE SEQUENCE [LARGE SCALE GENOMIC DNA]</scope>
    <source>
        <strain evidence="7 8">2789STDY5834858</strain>
    </source>
</reference>
<dbReference type="PANTHER" id="PTHR11706">
    <property type="entry name" value="SOLUTE CARRIER PROTEIN FAMILY 11 MEMBER"/>
    <property type="match status" value="1"/>
</dbReference>
<evidence type="ECO:0000313" key="7">
    <source>
        <dbReference type="EMBL" id="CUN64332.1"/>
    </source>
</evidence>
<protein>
    <submittedName>
        <fullName evidence="7">Probable manganese transport protein MntH</fullName>
    </submittedName>
</protein>
<dbReference type="PANTHER" id="PTHR11706:SF33">
    <property type="entry name" value="NATURAL RESISTANCE-ASSOCIATED MACROPHAGE PROTEIN 2"/>
    <property type="match status" value="1"/>
</dbReference>
<evidence type="ECO:0000256" key="3">
    <source>
        <dbReference type="ARBA" id="ARBA00022692"/>
    </source>
</evidence>
<gene>
    <name evidence="7" type="primary">mntH_2</name>
    <name evidence="7" type="ORF">ERS852473_00723</name>
</gene>
<dbReference type="InterPro" id="IPR001046">
    <property type="entry name" value="NRAMP_fam"/>
</dbReference>
<feature type="transmembrane region" description="Helical" evidence="6">
    <location>
        <begin position="369"/>
        <end position="386"/>
    </location>
</feature>
<evidence type="ECO:0000256" key="2">
    <source>
        <dbReference type="ARBA" id="ARBA00022448"/>
    </source>
</evidence>
<feature type="transmembrane region" description="Helical" evidence="6">
    <location>
        <begin position="20"/>
        <end position="46"/>
    </location>
</feature>
<dbReference type="EMBL" id="CYZR01000002">
    <property type="protein sequence ID" value="CUN64332.1"/>
    <property type="molecule type" value="Genomic_DNA"/>
</dbReference>
<sequence length="419" mass="45085">MSTYISKENKPRLSSGKKFLLMLAAMGPGITVMLADTDAGSIITAAQSGAEWGYKLILLQLILIPILYIVQELTTRIGIVTRKGHGELIEETFGKGWAWLSVCTLFVSTIGALITEFSGIMGVGLLFGVSKWIMVPLAVLALILLSLTGKYKFVERVAIVVGAFELVFIPAMIFAKPDYASVMMSLVGSQPLNNSGYWMLIAANVGAVIMPWMVFYQQGAVVDKGLTEDHLKSSRIDTIFGSIITQLICCVVIIAVAATIGMTNPNASLNTVQQISQALTPFLGPTVGKILFAVGLSGAALVAAIVVTLASSWGFGEIFKKPASLNYKWSEAPAFYIFYSALLIIAGIIVLSGIPLVPLTLGVEVLNTILLPIVLGFLIALAWKVLPKRHALRLWEKIALIIIYIVVCGLGVLTLYLTF</sequence>
<comment type="subcellular location">
    <subcellularLocation>
        <location evidence="1">Membrane</location>
        <topology evidence="1">Multi-pass membrane protein</topology>
    </subcellularLocation>
</comment>